<evidence type="ECO:0000313" key="7">
    <source>
        <dbReference type="EMBL" id="PLN77229.1"/>
    </source>
</evidence>
<evidence type="ECO:0000256" key="4">
    <source>
        <dbReference type="ARBA" id="ARBA00022827"/>
    </source>
</evidence>
<protein>
    <submittedName>
        <fullName evidence="7">FAD-binding domain-containing protein</fullName>
    </submittedName>
</protein>
<dbReference type="InterPro" id="IPR006094">
    <property type="entry name" value="Oxid_FAD_bind_N"/>
</dbReference>
<dbReference type="SUPFAM" id="SSF56176">
    <property type="entry name" value="FAD-binding/transporter-associated domain-like"/>
    <property type="match status" value="1"/>
</dbReference>
<dbReference type="PANTHER" id="PTHR42973:SF39">
    <property type="entry name" value="FAD-BINDING PCMH-TYPE DOMAIN-CONTAINING PROTEIN"/>
    <property type="match status" value="1"/>
</dbReference>
<gene>
    <name evidence="7" type="ORF">BDW42DRAFT_177283</name>
</gene>
<dbReference type="InterPro" id="IPR036318">
    <property type="entry name" value="FAD-bd_PCMH-like_sf"/>
</dbReference>
<dbReference type="InterPro" id="IPR050416">
    <property type="entry name" value="FAD-linked_Oxidoreductase"/>
</dbReference>
<dbReference type="InterPro" id="IPR016166">
    <property type="entry name" value="FAD-bd_PCMH"/>
</dbReference>
<dbReference type="EMBL" id="KZ559600">
    <property type="protein sequence ID" value="PLN77229.1"/>
    <property type="molecule type" value="Genomic_DNA"/>
</dbReference>
<sequence>MSSVDHDLSQVQSILDPSEVIPPTSPLYGPNAQGWAVQKDLHPRLVAVPTSPESLARLIAHLYKSHLHFAIRGQGFLSSSAKDVLVSMTAFDEFHFDPHAEVATVGAGQTWGAVYRKLKEVAPSYGIVGARTPAVSVGGTVVTGGLSWLSAEHGCISDPENMLDAQVVKFDGSVVWASSEPDLLWTMRGGGGGFGVATKFLFRVRPYPQAIWAGPILLPRQQLPAVATRLEAFLASNPGPRVSMFLYVIRENLLETINASQDMLVVHAYDANGEEHGRKTFKWALDIPGAIDQTGITDMEGVTKLQQKVDKSKGTMRQYWAPMFLKTLSAATITRAIELVDELAKQDSAVSDCTYLIFELLTLCDAKGSCAWPRPPGAKHVILLGPGCPANASAEQEEMARSLAADASEKILGTRSVSLLANGGEEFHDPVMIWGENLDRLRLLKKVYDPNGRFQGQIRA</sequence>
<dbReference type="AlphaFoldDB" id="A0A2J5HJG5"/>
<evidence type="ECO:0000313" key="8">
    <source>
        <dbReference type="Proteomes" id="UP000235023"/>
    </source>
</evidence>
<dbReference type="GO" id="GO:0016491">
    <property type="term" value="F:oxidoreductase activity"/>
    <property type="evidence" value="ECO:0007669"/>
    <property type="project" value="UniProtKB-KW"/>
</dbReference>
<evidence type="ECO:0000256" key="1">
    <source>
        <dbReference type="ARBA" id="ARBA00001974"/>
    </source>
</evidence>
<dbReference type="Proteomes" id="UP000235023">
    <property type="component" value="Unassembled WGS sequence"/>
</dbReference>
<evidence type="ECO:0000256" key="2">
    <source>
        <dbReference type="ARBA" id="ARBA00005466"/>
    </source>
</evidence>
<dbReference type="Gene3D" id="3.30.465.10">
    <property type="match status" value="1"/>
</dbReference>
<name>A0A2J5HJG5_9EURO</name>
<dbReference type="OrthoDB" id="415825at2759"/>
<evidence type="ECO:0000259" key="6">
    <source>
        <dbReference type="PROSITE" id="PS51387"/>
    </source>
</evidence>
<keyword evidence="5" id="KW-0560">Oxidoreductase</keyword>
<dbReference type="GO" id="GO:0071949">
    <property type="term" value="F:FAD binding"/>
    <property type="evidence" value="ECO:0007669"/>
    <property type="project" value="InterPro"/>
</dbReference>
<dbReference type="PROSITE" id="PS51387">
    <property type="entry name" value="FAD_PCMH"/>
    <property type="match status" value="1"/>
</dbReference>
<proteinExistence type="inferred from homology"/>
<accession>A0A2J5HJG5</accession>
<reference evidence="8" key="1">
    <citation type="submission" date="2017-12" db="EMBL/GenBank/DDBJ databases">
        <authorList>
            <consortium name="DOE Joint Genome Institute"/>
            <person name="Mondo S.J."/>
            <person name="Kjaerbolling I."/>
            <person name="Vesth T.C."/>
            <person name="Frisvad J.C."/>
            <person name="Nybo J.L."/>
            <person name="Theobald S."/>
            <person name="Kuo A."/>
            <person name="Bowyer P."/>
            <person name="Matsuda Y."/>
            <person name="Lyhne E.K."/>
            <person name="Kogle M.E."/>
            <person name="Clum A."/>
            <person name="Lipzen A."/>
            <person name="Salamov A."/>
            <person name="Ngan C.Y."/>
            <person name="Daum C."/>
            <person name="Chiniquy J."/>
            <person name="Barry K."/>
            <person name="LaButti K."/>
            <person name="Haridas S."/>
            <person name="Simmons B.A."/>
            <person name="Magnuson J.K."/>
            <person name="Mortensen U.H."/>
            <person name="Larsen T.O."/>
            <person name="Grigoriev I.V."/>
            <person name="Baker S.E."/>
            <person name="Andersen M.R."/>
            <person name="Nordberg H.P."/>
            <person name="Cantor M.N."/>
            <person name="Hua S.X."/>
        </authorList>
    </citation>
    <scope>NUCLEOTIDE SEQUENCE [LARGE SCALE GENOMIC DNA]</scope>
    <source>
        <strain evidence="8">IBT 19404</strain>
    </source>
</reference>
<comment type="cofactor">
    <cofactor evidence="1">
        <name>FAD</name>
        <dbReference type="ChEBI" id="CHEBI:57692"/>
    </cofactor>
</comment>
<dbReference type="InterPro" id="IPR016169">
    <property type="entry name" value="FAD-bd_PCMH_sub2"/>
</dbReference>
<keyword evidence="4" id="KW-0274">FAD</keyword>
<comment type="similarity">
    <text evidence="2">Belongs to the oxygen-dependent FAD-linked oxidoreductase family.</text>
</comment>
<organism evidence="7 8">
    <name type="scientific">Aspergillus taichungensis</name>
    <dbReference type="NCBI Taxonomy" id="482145"/>
    <lineage>
        <taxon>Eukaryota</taxon>
        <taxon>Fungi</taxon>
        <taxon>Dikarya</taxon>
        <taxon>Ascomycota</taxon>
        <taxon>Pezizomycotina</taxon>
        <taxon>Eurotiomycetes</taxon>
        <taxon>Eurotiomycetidae</taxon>
        <taxon>Eurotiales</taxon>
        <taxon>Aspergillaceae</taxon>
        <taxon>Aspergillus</taxon>
        <taxon>Aspergillus subgen. Circumdati</taxon>
    </lineage>
</organism>
<feature type="domain" description="FAD-binding PCMH-type" evidence="6">
    <location>
        <begin position="39"/>
        <end position="207"/>
    </location>
</feature>
<keyword evidence="3" id="KW-0285">Flavoprotein</keyword>
<dbReference type="PANTHER" id="PTHR42973">
    <property type="entry name" value="BINDING OXIDOREDUCTASE, PUTATIVE (AFU_ORTHOLOGUE AFUA_1G17690)-RELATED"/>
    <property type="match status" value="1"/>
</dbReference>
<dbReference type="Pfam" id="PF01565">
    <property type="entry name" value="FAD_binding_4"/>
    <property type="match status" value="1"/>
</dbReference>
<evidence type="ECO:0000256" key="3">
    <source>
        <dbReference type="ARBA" id="ARBA00022630"/>
    </source>
</evidence>
<keyword evidence="8" id="KW-1185">Reference proteome</keyword>
<evidence type="ECO:0000256" key="5">
    <source>
        <dbReference type="ARBA" id="ARBA00023002"/>
    </source>
</evidence>